<organism evidence="1 2">
    <name type="scientific">Eleutherodactylus coqui</name>
    <name type="common">Puerto Rican coqui</name>
    <dbReference type="NCBI Taxonomy" id="57060"/>
    <lineage>
        <taxon>Eukaryota</taxon>
        <taxon>Metazoa</taxon>
        <taxon>Chordata</taxon>
        <taxon>Craniata</taxon>
        <taxon>Vertebrata</taxon>
        <taxon>Euteleostomi</taxon>
        <taxon>Amphibia</taxon>
        <taxon>Batrachia</taxon>
        <taxon>Anura</taxon>
        <taxon>Neobatrachia</taxon>
        <taxon>Hyloidea</taxon>
        <taxon>Eleutherodactylidae</taxon>
        <taxon>Eleutherodactylinae</taxon>
        <taxon>Eleutherodactylus</taxon>
        <taxon>Eleutherodactylus</taxon>
    </lineage>
</organism>
<dbReference type="EMBL" id="WNTK01000003">
    <property type="protein sequence ID" value="KAG9488321.1"/>
    <property type="molecule type" value="Genomic_DNA"/>
</dbReference>
<dbReference type="Proteomes" id="UP000770717">
    <property type="component" value="Unassembled WGS sequence"/>
</dbReference>
<protein>
    <submittedName>
        <fullName evidence="1">Uncharacterized protein</fullName>
    </submittedName>
</protein>
<evidence type="ECO:0000313" key="2">
    <source>
        <dbReference type="Proteomes" id="UP000770717"/>
    </source>
</evidence>
<reference evidence="1" key="1">
    <citation type="thesis" date="2020" institute="ProQuest LLC" country="789 East Eisenhower Parkway, Ann Arbor, MI, USA">
        <title>Comparative Genomics and Chromosome Evolution.</title>
        <authorList>
            <person name="Mudd A.B."/>
        </authorList>
    </citation>
    <scope>NUCLEOTIDE SEQUENCE</scope>
    <source>
        <strain evidence="1">HN-11 Male</strain>
        <tissue evidence="1">Kidney and liver</tissue>
    </source>
</reference>
<name>A0A8J6FIF9_ELECQ</name>
<keyword evidence="2" id="KW-1185">Reference proteome</keyword>
<dbReference type="AlphaFoldDB" id="A0A8J6FIF9"/>
<proteinExistence type="predicted"/>
<sequence length="87" mass="10597">MTTHHTSRTTHRRNERPLCITCTLEGRKYLANTVRYRNLFCRIPQPTYWKERAGAPRTCGRPLCVHHRVYKFTRNMQHYCTILPFFW</sequence>
<evidence type="ECO:0000313" key="1">
    <source>
        <dbReference type="EMBL" id="KAG9488321.1"/>
    </source>
</evidence>
<gene>
    <name evidence="1" type="ORF">GDO78_007885</name>
</gene>
<comment type="caution">
    <text evidence="1">The sequence shown here is derived from an EMBL/GenBank/DDBJ whole genome shotgun (WGS) entry which is preliminary data.</text>
</comment>
<accession>A0A8J6FIF9</accession>